<evidence type="ECO:0000256" key="1">
    <source>
        <dbReference type="SAM" id="MobiDB-lite"/>
    </source>
</evidence>
<keyword evidence="4" id="KW-1185">Reference proteome</keyword>
<protein>
    <recommendedName>
        <fullName evidence="2">NB-ARC domain-containing protein</fullName>
    </recommendedName>
</protein>
<dbReference type="Pfam" id="PF00931">
    <property type="entry name" value="NB-ARC"/>
    <property type="match status" value="1"/>
</dbReference>
<accession>A0AAD1ZBE3</accession>
<dbReference type="InterPro" id="IPR027417">
    <property type="entry name" value="P-loop_NTPase"/>
</dbReference>
<organism evidence="3 4">
    <name type="scientific">Fraxinus pennsylvanica</name>
    <dbReference type="NCBI Taxonomy" id="56036"/>
    <lineage>
        <taxon>Eukaryota</taxon>
        <taxon>Viridiplantae</taxon>
        <taxon>Streptophyta</taxon>
        <taxon>Embryophyta</taxon>
        <taxon>Tracheophyta</taxon>
        <taxon>Spermatophyta</taxon>
        <taxon>Magnoliopsida</taxon>
        <taxon>eudicotyledons</taxon>
        <taxon>Gunneridae</taxon>
        <taxon>Pentapetalae</taxon>
        <taxon>asterids</taxon>
        <taxon>lamiids</taxon>
        <taxon>Lamiales</taxon>
        <taxon>Oleaceae</taxon>
        <taxon>Oleeae</taxon>
        <taxon>Fraxinus</taxon>
    </lineage>
</organism>
<reference evidence="3" key="1">
    <citation type="submission" date="2023-05" db="EMBL/GenBank/DDBJ databases">
        <authorList>
            <person name="Huff M."/>
        </authorList>
    </citation>
    <scope>NUCLEOTIDE SEQUENCE</scope>
</reference>
<dbReference type="PANTHER" id="PTHR19338:SF73">
    <property type="entry name" value="DISEASE RESISTANCE PROTEIN RGA2-LIKE"/>
    <property type="match status" value="1"/>
</dbReference>
<dbReference type="SUPFAM" id="SSF52540">
    <property type="entry name" value="P-loop containing nucleoside triphosphate hydrolases"/>
    <property type="match status" value="1"/>
</dbReference>
<evidence type="ECO:0000259" key="2">
    <source>
        <dbReference type="Pfam" id="PF00931"/>
    </source>
</evidence>
<feature type="domain" description="NB-ARC" evidence="2">
    <location>
        <begin position="45"/>
        <end position="106"/>
    </location>
</feature>
<dbReference type="InterPro" id="IPR002182">
    <property type="entry name" value="NB-ARC"/>
</dbReference>
<sequence>MEIEDDSGVQDLQPRTSLPSRSGKSTMVGLDKELIEILTWMDGDSLALKTLSIVGMAGIGKTTFARKIYDHQRIQEICHVRAWVTVSQNYDERKIILDLLDSMKKLSGITTSHIYTTSLPEKIVSLRRTWIVNSSTSASSFLSTSFGFKSSELEIAGVGGIVPVVARIKGIRQLAKTRRFKAWFLDPSCFLHNGGRPLPDAMWALERLANYGIKMVIICDSPLPASTIMEELRIREFDTSLFVGAITSEDLRRDDTRLEEVEPSYNYPTWADDAGLEEVGPSYNYTTSYYRYMFNDQGSISPEVCQI</sequence>
<dbReference type="AlphaFoldDB" id="A0AAD1ZBE3"/>
<dbReference type="PANTHER" id="PTHR19338">
    <property type="entry name" value="TRANSLOCASE OF INNER MITOCHONDRIAL MEMBRANE 13 HOMOLOG"/>
    <property type="match status" value="1"/>
</dbReference>
<dbReference type="Proteomes" id="UP000834106">
    <property type="component" value="Chromosome 7"/>
</dbReference>
<evidence type="ECO:0000313" key="4">
    <source>
        <dbReference type="Proteomes" id="UP000834106"/>
    </source>
</evidence>
<feature type="compositionally biased region" description="Polar residues" evidence="1">
    <location>
        <begin position="13"/>
        <end position="25"/>
    </location>
</feature>
<evidence type="ECO:0000313" key="3">
    <source>
        <dbReference type="EMBL" id="CAI9764640.1"/>
    </source>
</evidence>
<proteinExistence type="predicted"/>
<name>A0AAD1ZBE3_9LAMI</name>
<dbReference type="Gene3D" id="3.40.50.300">
    <property type="entry name" value="P-loop containing nucleotide triphosphate hydrolases"/>
    <property type="match status" value="1"/>
</dbReference>
<gene>
    <name evidence="3" type="ORF">FPE_LOCUS12070</name>
</gene>
<feature type="region of interest" description="Disordered" evidence="1">
    <location>
        <begin position="1"/>
        <end position="25"/>
    </location>
</feature>
<dbReference type="EMBL" id="OU503042">
    <property type="protein sequence ID" value="CAI9764640.1"/>
    <property type="molecule type" value="Genomic_DNA"/>
</dbReference>
<dbReference type="GO" id="GO:0043531">
    <property type="term" value="F:ADP binding"/>
    <property type="evidence" value="ECO:0007669"/>
    <property type="project" value="InterPro"/>
</dbReference>